<name>A0A5M9GQX7_9SPHI</name>
<keyword evidence="3" id="KW-1185">Reference proteome</keyword>
<comment type="caution">
    <text evidence="2">The sequence shown here is derived from an EMBL/GenBank/DDBJ whole genome shotgun (WGS) entry which is preliminary data.</text>
</comment>
<feature type="transmembrane region" description="Helical" evidence="1">
    <location>
        <begin position="6"/>
        <end position="31"/>
    </location>
</feature>
<accession>A0A5M9GQX7</accession>
<dbReference type="Proteomes" id="UP000322918">
    <property type="component" value="Unassembled WGS sequence"/>
</dbReference>
<keyword evidence="1" id="KW-0812">Transmembrane</keyword>
<protein>
    <submittedName>
        <fullName evidence="2">Uncharacterized protein</fullName>
    </submittedName>
</protein>
<reference evidence="2 3" key="1">
    <citation type="submission" date="2019-09" db="EMBL/GenBank/DDBJ databases">
        <title>Pararcticibacter amylolyticus gen. nov., sp. nov., isolated from a rottenly hemp rope, and reclassification of Pedobacter tournemirensis as Pararcticibacter tournemirensis comb. nov.</title>
        <authorList>
            <person name="Cai Y."/>
        </authorList>
    </citation>
    <scope>NUCLEOTIDE SEQUENCE [LARGE SCALE GENOMIC DNA]</scope>
    <source>
        <strain evidence="2 3">TF5-37.2-LB10</strain>
    </source>
</reference>
<dbReference type="RefSeq" id="WP_141815133.1">
    <property type="nucleotide sequence ID" value="NZ_VFPL01000001.1"/>
</dbReference>
<keyword evidence="1" id="KW-1133">Transmembrane helix</keyword>
<proteinExistence type="predicted"/>
<organism evidence="2 3">
    <name type="scientific">Arcticibacter tournemirensis</name>
    <dbReference type="NCBI Taxonomy" id="699437"/>
    <lineage>
        <taxon>Bacteria</taxon>
        <taxon>Pseudomonadati</taxon>
        <taxon>Bacteroidota</taxon>
        <taxon>Sphingobacteriia</taxon>
        <taxon>Sphingobacteriales</taxon>
        <taxon>Sphingobacteriaceae</taxon>
        <taxon>Arcticibacter</taxon>
    </lineage>
</organism>
<dbReference type="EMBL" id="VWNE01000045">
    <property type="protein sequence ID" value="KAA8476141.1"/>
    <property type="molecule type" value="Genomic_DNA"/>
</dbReference>
<gene>
    <name evidence="2" type="ORF">F1649_20345</name>
</gene>
<sequence>MLKASALYMVIIIALVIAVFSASLIATAYFYRLEYQKNMRFGRLQLNLNSAASILLSSAYVSTEEQRLDLFGEQTDSVVLKKDRWGLFAFGTAKAFTLNDTLKKAFLIAEDTEKDQTAVYLSDEDRPLSVSGNTRITGDVQIPKAGIKQAYVEGKPYAGKELVYGSIKNSTRTLPQLNQSMLDEIEKYLGDTLNNEVYVSDSLSNSFFNEPKVIRVSRSSPAITNTAITGRVIILCDTVLTIGPGAQLRDVLVYAPSIVVKEGFKGSGQLFARDSVVVEKKADFEYPSAIGILKKGEGGQPKIELGSDCRLAGIIFTHEKKRSELQTVISLGKNAVVKGEIYAAGFIKMEKPVTVEGKVSCNRFIIQTPSTLYENYLIDITINRNSRSAYYLSSPLFEHKAPNQILRWLN</sequence>
<dbReference type="OrthoDB" id="1004942at2"/>
<evidence type="ECO:0000313" key="3">
    <source>
        <dbReference type="Proteomes" id="UP000322918"/>
    </source>
</evidence>
<evidence type="ECO:0000313" key="2">
    <source>
        <dbReference type="EMBL" id="KAA8476141.1"/>
    </source>
</evidence>
<keyword evidence="1" id="KW-0472">Membrane</keyword>
<evidence type="ECO:0000256" key="1">
    <source>
        <dbReference type="SAM" id="Phobius"/>
    </source>
</evidence>
<dbReference type="AlphaFoldDB" id="A0A5M9GQX7"/>